<dbReference type="EnsemblPlants" id="LPERR05G15800.1">
    <property type="protein sequence ID" value="LPERR05G15800.1"/>
    <property type="gene ID" value="LPERR05G15800"/>
</dbReference>
<dbReference type="AlphaFoldDB" id="A0A0D9WHK1"/>
<reference evidence="2 3" key="1">
    <citation type="submission" date="2012-08" db="EMBL/GenBank/DDBJ databases">
        <title>Oryza genome evolution.</title>
        <authorList>
            <person name="Wing R.A."/>
        </authorList>
    </citation>
    <scope>NUCLEOTIDE SEQUENCE</scope>
</reference>
<evidence type="ECO:0000256" key="1">
    <source>
        <dbReference type="SAM" id="MobiDB-lite"/>
    </source>
</evidence>
<reference evidence="2" key="3">
    <citation type="submission" date="2015-04" db="UniProtKB">
        <authorList>
            <consortium name="EnsemblPlants"/>
        </authorList>
    </citation>
    <scope>IDENTIFICATION</scope>
</reference>
<proteinExistence type="predicted"/>
<name>A0A0D9WHK1_9ORYZ</name>
<feature type="region of interest" description="Disordered" evidence="1">
    <location>
        <begin position="13"/>
        <end position="33"/>
    </location>
</feature>
<accession>A0A0D9WHK1</accession>
<feature type="region of interest" description="Disordered" evidence="1">
    <location>
        <begin position="47"/>
        <end position="100"/>
    </location>
</feature>
<dbReference type="InterPro" id="IPR007789">
    <property type="entry name" value="DUF688"/>
</dbReference>
<feature type="compositionally biased region" description="Basic residues" evidence="1">
    <location>
        <begin position="218"/>
        <end position="228"/>
    </location>
</feature>
<dbReference type="Pfam" id="PF05097">
    <property type="entry name" value="DUF688"/>
    <property type="match status" value="1"/>
</dbReference>
<dbReference type="Proteomes" id="UP000032180">
    <property type="component" value="Chromosome 5"/>
</dbReference>
<feature type="compositionally biased region" description="Basic and acidic residues" evidence="1">
    <location>
        <begin position="350"/>
        <end position="373"/>
    </location>
</feature>
<reference evidence="3" key="2">
    <citation type="submission" date="2013-12" db="EMBL/GenBank/DDBJ databases">
        <authorList>
            <person name="Yu Y."/>
            <person name="Lee S."/>
            <person name="de Baynast K."/>
            <person name="Wissotski M."/>
            <person name="Liu L."/>
            <person name="Talag J."/>
            <person name="Goicoechea J."/>
            <person name="Angelova A."/>
            <person name="Jetty R."/>
            <person name="Kudrna D."/>
            <person name="Golser W."/>
            <person name="Rivera L."/>
            <person name="Zhang J."/>
            <person name="Wing R."/>
        </authorList>
    </citation>
    <scope>NUCLEOTIDE SEQUENCE</scope>
</reference>
<feature type="compositionally biased region" description="Polar residues" evidence="1">
    <location>
        <begin position="461"/>
        <end position="470"/>
    </location>
</feature>
<feature type="compositionally biased region" description="Low complexity" evidence="1">
    <location>
        <begin position="236"/>
        <end position="249"/>
    </location>
</feature>
<sequence length="470" mass="50536">MEIVTARGVVVHHEGTMDKTSHRRPRRQRKVSDGHVVAQLLDSPLPTPRRSCCGSSSASAAGTPRSVVVRSGSCREDEEGESPPQRMHVPFSWESSPGVRKDDAACGGNGKVLREVLLPPRLPPGRFGVGAGGTPAHAHARAYFGNGNATTDTKSSDEDDGDAFSDALDRISASDRFAAFSARLSSIDGVGSLRLPSFIMDRFLPAANAIATTSADKRPKKTPRRHYNSKHDEDTSAAAAIRRAQSLRRASAREHQPKPPQPPRHHHENIITETPPPRRSRNDIDVDEEEEEARGGDETSPRACGFMLLLPWSVKPVLCGFARSRTAPRADASTVASSPPRRSVTLGNALEKEKEKEKESKLRNVSRWSDEKGGGGSGSGREWASPGWGTAILGTSKRYCADARKALSRLARSATDGRGGSTVSRERSGKPAPAAASPRQSISGEIPPLSPPSDSWLRNARGSSTVKTKR</sequence>
<dbReference type="Gramene" id="LPERR05G15800.1">
    <property type="protein sequence ID" value="LPERR05G15800.1"/>
    <property type="gene ID" value="LPERR05G15800"/>
</dbReference>
<evidence type="ECO:0000313" key="2">
    <source>
        <dbReference type="EnsemblPlants" id="LPERR05G15800.1"/>
    </source>
</evidence>
<dbReference type="PANTHER" id="PTHR35829">
    <property type="entry name" value="OS05G0470900 PROTEIN"/>
    <property type="match status" value="1"/>
</dbReference>
<keyword evidence="3" id="KW-1185">Reference proteome</keyword>
<dbReference type="PANTHER" id="PTHR35829:SF3">
    <property type="entry name" value="OS05G0470900 PROTEIN"/>
    <property type="match status" value="1"/>
</dbReference>
<feature type="compositionally biased region" description="Low complexity" evidence="1">
    <location>
        <begin position="51"/>
        <end position="62"/>
    </location>
</feature>
<feature type="region of interest" description="Disordered" evidence="1">
    <location>
        <begin position="409"/>
        <end position="470"/>
    </location>
</feature>
<feature type="region of interest" description="Disordered" evidence="1">
    <location>
        <begin position="326"/>
        <end position="388"/>
    </location>
</feature>
<evidence type="ECO:0000313" key="3">
    <source>
        <dbReference type="Proteomes" id="UP000032180"/>
    </source>
</evidence>
<dbReference type="HOGENOM" id="CLU_610281_0_0_1"/>
<organism evidence="2 3">
    <name type="scientific">Leersia perrieri</name>
    <dbReference type="NCBI Taxonomy" id="77586"/>
    <lineage>
        <taxon>Eukaryota</taxon>
        <taxon>Viridiplantae</taxon>
        <taxon>Streptophyta</taxon>
        <taxon>Embryophyta</taxon>
        <taxon>Tracheophyta</taxon>
        <taxon>Spermatophyta</taxon>
        <taxon>Magnoliopsida</taxon>
        <taxon>Liliopsida</taxon>
        <taxon>Poales</taxon>
        <taxon>Poaceae</taxon>
        <taxon>BOP clade</taxon>
        <taxon>Oryzoideae</taxon>
        <taxon>Oryzeae</taxon>
        <taxon>Oryzinae</taxon>
        <taxon>Leersia</taxon>
    </lineage>
</organism>
<protein>
    <submittedName>
        <fullName evidence="2">Uncharacterized protein</fullName>
    </submittedName>
</protein>
<dbReference type="eggNOG" id="ENOG502RZ67">
    <property type="taxonomic scope" value="Eukaryota"/>
</dbReference>
<feature type="region of interest" description="Disordered" evidence="1">
    <location>
        <begin position="214"/>
        <end position="302"/>
    </location>
</feature>